<evidence type="ECO:0000256" key="2">
    <source>
        <dbReference type="ARBA" id="ARBA00022448"/>
    </source>
</evidence>
<dbReference type="EC" id="7.6.2.9" evidence="5"/>
<dbReference type="FunFam" id="3.40.50.300:FF:000425">
    <property type="entry name" value="Probable ABC transporter, ATP-binding subunit"/>
    <property type="match status" value="1"/>
</dbReference>
<keyword evidence="8" id="KW-1185">Reference proteome</keyword>
<evidence type="ECO:0000256" key="5">
    <source>
        <dbReference type="ARBA" id="ARBA00066388"/>
    </source>
</evidence>
<organism evidence="7 8">
    <name type="scientific">Granulicatella elegans ATCC 700633</name>
    <dbReference type="NCBI Taxonomy" id="626369"/>
    <lineage>
        <taxon>Bacteria</taxon>
        <taxon>Bacillati</taxon>
        <taxon>Bacillota</taxon>
        <taxon>Bacilli</taxon>
        <taxon>Lactobacillales</taxon>
        <taxon>Carnobacteriaceae</taxon>
        <taxon>Granulicatella</taxon>
    </lineage>
</organism>
<dbReference type="Proteomes" id="UP000002939">
    <property type="component" value="Unassembled WGS sequence"/>
</dbReference>
<comment type="similarity">
    <text evidence="1">Belongs to the ABC transporter superfamily.</text>
</comment>
<proteinExistence type="inferred from homology"/>
<sequence length="243" mass="27756">MIEYKNVALRYAEKTVLKDVNLRIEDGEFMVLVGPSGSGKTTMMKMINQLIEPTDGNIYLNDKRIKDHHQRELRLETGYVLQQIALFPNLTVAENIALIPEMKGWKKEQIQEQTKMLLEKVGLSFEDYANRYPKELSGGEQQRVGIVRAIIATPKILLMDEPFSALDAISRKQLQDLTKQLHQEFKMTTLFVTHDTDEAIKLADRIAVLKDGEIVQVDTPHEIQTNPANAFVKELFKGGEHHE</sequence>
<dbReference type="PROSITE" id="PS00211">
    <property type="entry name" value="ABC_TRANSPORTER_1"/>
    <property type="match status" value="1"/>
</dbReference>
<dbReference type="Gene3D" id="3.40.50.300">
    <property type="entry name" value="P-loop containing nucleotide triphosphate hydrolases"/>
    <property type="match status" value="1"/>
</dbReference>
<dbReference type="GO" id="GO:0016887">
    <property type="term" value="F:ATP hydrolysis activity"/>
    <property type="evidence" value="ECO:0007669"/>
    <property type="project" value="InterPro"/>
</dbReference>
<evidence type="ECO:0000256" key="3">
    <source>
        <dbReference type="ARBA" id="ARBA00022741"/>
    </source>
</evidence>
<dbReference type="PANTHER" id="PTHR43117">
    <property type="entry name" value="OSMOPROTECTANT IMPORT ATP-BINDING PROTEIN OSMV"/>
    <property type="match status" value="1"/>
</dbReference>
<dbReference type="InterPro" id="IPR017871">
    <property type="entry name" value="ABC_transporter-like_CS"/>
</dbReference>
<name>D0BN58_9LACT</name>
<evidence type="ECO:0000259" key="6">
    <source>
        <dbReference type="PROSITE" id="PS50893"/>
    </source>
</evidence>
<gene>
    <name evidence="7" type="ORF">HMPREF0446_01393</name>
</gene>
<dbReference type="RefSeq" id="WP_006703669.1">
    <property type="nucleotide sequence ID" value="NZ_KI391971.1"/>
</dbReference>
<reference evidence="7" key="2">
    <citation type="submission" date="2011-10" db="EMBL/GenBank/DDBJ databases">
        <title>The Genome Sequence of Granulicatella elegans ATCC 700633.</title>
        <authorList>
            <consortium name="The Broad Institute Genome Sequencing Platform"/>
            <consortium name="The Broad Institute Genome Sequencing Center for Infectious Disease"/>
            <person name="Earl A."/>
            <person name="Ward D."/>
            <person name="Feldgarden M."/>
            <person name="Gevers D."/>
            <person name="Sibley C.D."/>
            <person name="Field T.R."/>
            <person name="Grinwis M."/>
            <person name="Eshaghurshan C.S."/>
            <person name="Surette M.G."/>
            <person name="Young S.K."/>
            <person name="Zeng Q."/>
            <person name="Gargeya S."/>
            <person name="Fitzgerald M."/>
            <person name="Haas B."/>
            <person name="Abouelleil A."/>
            <person name="Alvarado L."/>
            <person name="Arachchi H.M."/>
            <person name="Berlin A."/>
            <person name="Brown A."/>
            <person name="Chapman S.B."/>
            <person name="Chen Z."/>
            <person name="Dunbar C."/>
            <person name="Freedman E."/>
            <person name="Gearin G."/>
            <person name="Goldberg J."/>
            <person name="Griggs A."/>
            <person name="Gujja S."/>
            <person name="Heiman D."/>
            <person name="Howarth C."/>
            <person name="Larson L."/>
            <person name="Lui A."/>
            <person name="MacDonald P.J.P."/>
            <person name="Montmayeur A."/>
            <person name="Murphy C."/>
            <person name="Neiman D."/>
            <person name="Pearson M."/>
            <person name="Priest M."/>
            <person name="Roberts A."/>
            <person name="Saif S."/>
            <person name="Shea T."/>
            <person name="Shenoy N."/>
            <person name="Sisk P."/>
            <person name="Stolte C."/>
            <person name="Sykes S."/>
            <person name="Wortman J."/>
            <person name="Nusbaum C."/>
            <person name="Birren B."/>
        </authorList>
    </citation>
    <scope>NUCLEOTIDE SEQUENCE [LARGE SCALE GENOMIC DNA]</scope>
    <source>
        <strain evidence="7">ATCC 700633</strain>
    </source>
</reference>
<keyword evidence="4" id="KW-0067">ATP-binding</keyword>
<evidence type="ECO:0000313" key="7">
    <source>
        <dbReference type="EMBL" id="EEW92548.1"/>
    </source>
</evidence>
<comment type="caution">
    <text evidence="7">The sequence shown here is derived from an EMBL/GenBank/DDBJ whole genome shotgun (WGS) entry which is preliminary data.</text>
</comment>
<dbReference type="SMART" id="SM00382">
    <property type="entry name" value="AAA"/>
    <property type="match status" value="1"/>
</dbReference>
<dbReference type="PROSITE" id="PS50893">
    <property type="entry name" value="ABC_TRANSPORTER_2"/>
    <property type="match status" value="1"/>
</dbReference>
<dbReference type="GO" id="GO:0015418">
    <property type="term" value="F:ABC-type quaternary ammonium compound transporting activity"/>
    <property type="evidence" value="ECO:0007669"/>
    <property type="project" value="UniProtKB-EC"/>
</dbReference>
<keyword evidence="2" id="KW-0813">Transport</keyword>
<dbReference type="eggNOG" id="COG1125">
    <property type="taxonomic scope" value="Bacteria"/>
</dbReference>
<dbReference type="InterPro" id="IPR003593">
    <property type="entry name" value="AAA+_ATPase"/>
</dbReference>
<dbReference type="InterPro" id="IPR027417">
    <property type="entry name" value="P-loop_NTPase"/>
</dbReference>
<dbReference type="InterPro" id="IPR003439">
    <property type="entry name" value="ABC_transporter-like_ATP-bd"/>
</dbReference>
<protein>
    <recommendedName>
        <fullName evidence="5">ABC-type quaternary amine transporter</fullName>
        <ecNumber evidence="5">7.6.2.9</ecNumber>
    </recommendedName>
</protein>
<dbReference type="SUPFAM" id="SSF52540">
    <property type="entry name" value="P-loop containing nucleoside triphosphate hydrolases"/>
    <property type="match status" value="1"/>
</dbReference>
<evidence type="ECO:0000256" key="1">
    <source>
        <dbReference type="ARBA" id="ARBA00005417"/>
    </source>
</evidence>
<evidence type="ECO:0000256" key="4">
    <source>
        <dbReference type="ARBA" id="ARBA00022840"/>
    </source>
</evidence>
<feature type="domain" description="ABC transporter" evidence="6">
    <location>
        <begin position="2"/>
        <end position="236"/>
    </location>
</feature>
<dbReference type="GO" id="GO:0005524">
    <property type="term" value="F:ATP binding"/>
    <property type="evidence" value="ECO:0007669"/>
    <property type="project" value="UniProtKB-KW"/>
</dbReference>
<dbReference type="OrthoDB" id="9802264at2"/>
<dbReference type="HOGENOM" id="CLU_000604_1_22_9"/>
<keyword evidence="3" id="KW-0547">Nucleotide-binding</keyword>
<evidence type="ECO:0000313" key="8">
    <source>
        <dbReference type="Proteomes" id="UP000002939"/>
    </source>
</evidence>
<dbReference type="Pfam" id="PF00005">
    <property type="entry name" value="ABC_tran"/>
    <property type="match status" value="1"/>
</dbReference>
<dbReference type="AlphaFoldDB" id="D0BN58"/>
<reference evidence="7" key="1">
    <citation type="submission" date="2009-09" db="EMBL/GenBank/DDBJ databases">
        <authorList>
            <consortium name="The Broad Institute Genome Sequencing Platform"/>
            <person name="Ward D."/>
            <person name="Feldgarden M."/>
            <person name="Earl A."/>
            <person name="Young S.K."/>
            <person name="Zeng Q."/>
            <person name="Koehrsen M."/>
            <person name="Alvarado L."/>
            <person name="Berlin A."/>
            <person name="Bochicchio J."/>
            <person name="Borenstein D."/>
            <person name="Chapman S.B."/>
            <person name="Chen Z."/>
            <person name="Engels R."/>
            <person name="Freedman E."/>
            <person name="Gellesch M."/>
            <person name="Goldberg J."/>
            <person name="Griggs A."/>
            <person name="Gujja S."/>
            <person name="Heilman E."/>
            <person name="Heiman D."/>
            <person name="Hepburn T."/>
            <person name="Howarth C."/>
            <person name="Jen D."/>
            <person name="Larson L."/>
            <person name="Lewis B."/>
            <person name="Mehta T."/>
            <person name="Park D."/>
            <person name="Pearson M."/>
            <person name="Roberts A."/>
            <person name="Saif S."/>
            <person name="Shea T."/>
            <person name="Shenoy N."/>
            <person name="Sisk P."/>
            <person name="Stolte C."/>
            <person name="Sykes S."/>
            <person name="Thomson T."/>
            <person name="Walk T."/>
            <person name="White J."/>
            <person name="Yandava C."/>
            <person name="Sibley C.D."/>
            <person name="Field T.R."/>
            <person name="Grinwis M."/>
            <person name="Eshaghurshan C.S."/>
            <person name="Surette M.G."/>
            <person name="Haas B."/>
            <person name="Nusbaum C."/>
            <person name="Birren B."/>
        </authorList>
    </citation>
    <scope>NUCLEOTIDE SEQUENCE [LARGE SCALE GENOMIC DNA]</scope>
    <source>
        <strain evidence="7">ATCC 700633</strain>
    </source>
</reference>
<dbReference type="EMBL" id="ACRF02000003">
    <property type="protein sequence ID" value="EEW92548.1"/>
    <property type="molecule type" value="Genomic_DNA"/>
</dbReference>
<accession>D0BN58</accession>
<dbReference type="STRING" id="626369.HMPREF0446_01393"/>
<dbReference type="PANTHER" id="PTHR43117:SF4">
    <property type="entry name" value="OSMOPROTECTANT IMPORT ATP-BINDING PROTEIN OSMV"/>
    <property type="match status" value="1"/>
</dbReference>